<gene>
    <name evidence="2" type="ORF">M407DRAFT_18943</name>
</gene>
<reference evidence="2 3" key="1">
    <citation type="submission" date="2014-04" db="EMBL/GenBank/DDBJ databases">
        <authorList>
            <consortium name="DOE Joint Genome Institute"/>
            <person name="Kuo A."/>
            <person name="Girlanda M."/>
            <person name="Perotto S."/>
            <person name="Kohler A."/>
            <person name="Nagy L.G."/>
            <person name="Floudas D."/>
            <person name="Copeland A."/>
            <person name="Barry K.W."/>
            <person name="Cichocki N."/>
            <person name="Veneault-Fourrey C."/>
            <person name="LaButti K."/>
            <person name="Lindquist E.A."/>
            <person name="Lipzen A."/>
            <person name="Lundell T."/>
            <person name="Morin E."/>
            <person name="Murat C."/>
            <person name="Sun H."/>
            <person name="Tunlid A."/>
            <person name="Henrissat B."/>
            <person name="Grigoriev I.V."/>
            <person name="Hibbett D.S."/>
            <person name="Martin F."/>
            <person name="Nordberg H.P."/>
            <person name="Cantor M.N."/>
            <person name="Hua S.X."/>
        </authorList>
    </citation>
    <scope>NUCLEOTIDE SEQUENCE [LARGE SCALE GENOMIC DNA]</scope>
    <source>
        <strain evidence="2 3">MUT 4182</strain>
    </source>
</reference>
<evidence type="ECO:0000256" key="1">
    <source>
        <dbReference type="SAM" id="MobiDB-lite"/>
    </source>
</evidence>
<keyword evidence="3" id="KW-1185">Reference proteome</keyword>
<name>A0A0C3LDW7_9AGAM</name>
<evidence type="ECO:0000313" key="3">
    <source>
        <dbReference type="Proteomes" id="UP000054248"/>
    </source>
</evidence>
<accession>A0A0C3LDW7</accession>
<protein>
    <submittedName>
        <fullName evidence="2">Uncharacterized protein</fullName>
    </submittedName>
</protein>
<feature type="compositionally biased region" description="Low complexity" evidence="1">
    <location>
        <begin position="45"/>
        <end position="57"/>
    </location>
</feature>
<dbReference type="Proteomes" id="UP000054248">
    <property type="component" value="Unassembled WGS sequence"/>
</dbReference>
<dbReference type="OrthoDB" id="3162439at2759"/>
<reference evidence="3" key="2">
    <citation type="submission" date="2015-01" db="EMBL/GenBank/DDBJ databases">
        <title>Evolutionary Origins and Diversification of the Mycorrhizal Mutualists.</title>
        <authorList>
            <consortium name="DOE Joint Genome Institute"/>
            <consortium name="Mycorrhizal Genomics Consortium"/>
            <person name="Kohler A."/>
            <person name="Kuo A."/>
            <person name="Nagy L.G."/>
            <person name="Floudas D."/>
            <person name="Copeland A."/>
            <person name="Barry K.W."/>
            <person name="Cichocki N."/>
            <person name="Veneault-Fourrey C."/>
            <person name="LaButti K."/>
            <person name="Lindquist E.A."/>
            <person name="Lipzen A."/>
            <person name="Lundell T."/>
            <person name="Morin E."/>
            <person name="Murat C."/>
            <person name="Riley R."/>
            <person name="Ohm R."/>
            <person name="Sun H."/>
            <person name="Tunlid A."/>
            <person name="Henrissat B."/>
            <person name="Grigoriev I.V."/>
            <person name="Hibbett D.S."/>
            <person name="Martin F."/>
        </authorList>
    </citation>
    <scope>NUCLEOTIDE SEQUENCE [LARGE SCALE GENOMIC DNA]</scope>
    <source>
        <strain evidence="3">MUT 4182</strain>
    </source>
</reference>
<dbReference type="EMBL" id="KN822957">
    <property type="protein sequence ID" value="KIO32133.1"/>
    <property type="molecule type" value="Genomic_DNA"/>
</dbReference>
<sequence length="158" mass="18108">MDSSSLLWMVQQIDAAGVGNLWAPDAFEDVPTVKAYFDAKRESNSPKTSSPKVSPPTRTESKLPPSVLKELQKDVKGKLHDSLEGISLWWLLEYIPLWKHFLDGNKQQCKELNINRGRGREIRHENPLYHRSVQLLEETGYTPRVRCQSGLTPIYVDY</sequence>
<evidence type="ECO:0000313" key="2">
    <source>
        <dbReference type="EMBL" id="KIO32133.1"/>
    </source>
</evidence>
<proteinExistence type="predicted"/>
<dbReference type="AlphaFoldDB" id="A0A0C3LDW7"/>
<organism evidence="2 3">
    <name type="scientific">Tulasnella calospora MUT 4182</name>
    <dbReference type="NCBI Taxonomy" id="1051891"/>
    <lineage>
        <taxon>Eukaryota</taxon>
        <taxon>Fungi</taxon>
        <taxon>Dikarya</taxon>
        <taxon>Basidiomycota</taxon>
        <taxon>Agaricomycotina</taxon>
        <taxon>Agaricomycetes</taxon>
        <taxon>Cantharellales</taxon>
        <taxon>Tulasnellaceae</taxon>
        <taxon>Tulasnella</taxon>
    </lineage>
</organism>
<dbReference type="HOGENOM" id="CLU_1670664_0_0_1"/>
<feature type="region of interest" description="Disordered" evidence="1">
    <location>
        <begin position="39"/>
        <end position="67"/>
    </location>
</feature>